<evidence type="ECO:0000313" key="2">
    <source>
        <dbReference type="Proteomes" id="UP000831701"/>
    </source>
</evidence>
<feature type="non-terminal residue" evidence="1">
    <location>
        <position position="964"/>
    </location>
</feature>
<dbReference type="EMBL" id="CM041534">
    <property type="protein sequence ID" value="KAI3374094.1"/>
    <property type="molecule type" value="Genomic_DNA"/>
</dbReference>
<keyword evidence="2" id="KW-1185">Reference proteome</keyword>
<protein>
    <submittedName>
        <fullName evidence="1">Uncharacterized protein</fullName>
    </submittedName>
</protein>
<evidence type="ECO:0000313" key="1">
    <source>
        <dbReference type="EMBL" id="KAI3374094.1"/>
    </source>
</evidence>
<reference evidence="1" key="1">
    <citation type="submission" date="2022-04" db="EMBL/GenBank/DDBJ databases">
        <title>Jade perch genome.</title>
        <authorList>
            <person name="Chao B."/>
        </authorList>
    </citation>
    <scope>NUCLEOTIDE SEQUENCE</scope>
    <source>
        <strain evidence="1">CB-2022</strain>
    </source>
</reference>
<gene>
    <name evidence="1" type="ORF">L3Q82_021995</name>
</gene>
<name>A0ACB8X2X4_9TELE</name>
<organism evidence="1 2">
    <name type="scientific">Scortum barcoo</name>
    <name type="common">barcoo grunter</name>
    <dbReference type="NCBI Taxonomy" id="214431"/>
    <lineage>
        <taxon>Eukaryota</taxon>
        <taxon>Metazoa</taxon>
        <taxon>Chordata</taxon>
        <taxon>Craniata</taxon>
        <taxon>Vertebrata</taxon>
        <taxon>Euteleostomi</taxon>
        <taxon>Actinopterygii</taxon>
        <taxon>Neopterygii</taxon>
        <taxon>Teleostei</taxon>
        <taxon>Neoteleostei</taxon>
        <taxon>Acanthomorphata</taxon>
        <taxon>Eupercaria</taxon>
        <taxon>Centrarchiformes</taxon>
        <taxon>Terapontoidei</taxon>
        <taxon>Terapontidae</taxon>
        <taxon>Scortum</taxon>
    </lineage>
</organism>
<proteinExistence type="predicted"/>
<dbReference type="Proteomes" id="UP000831701">
    <property type="component" value="Chromosome 4"/>
</dbReference>
<accession>A0ACB8X2X4</accession>
<sequence>MSPREKMMMAGGGGAAVDHNGIYSNPNLHSLQQPLMEADNPDSRKRPLETPAEEAGCTKRTNTGGKRPTDNRRLLHMESEVVSLHRAACKLTIKRRSAVPQQGGQAEGGLLSSEEGEYFLKVLIPSYAAGSIIGKGGQTIVQLQKETGATIKLSKSKDFYPGTTERVCLIQGTVEALNGVHNFIAEKVREMPQSAQKPEPVSILQPQTTVNPDRVKQAKLIVPNSTAGLIIGKGGATVKAVMEQSGAWVQLSQKPEGINLQERVVTISGEPEQNRKAVEIIVQKIQEDPQSSSCLNISYSNVSGPVANSNPTGSPYANTAEVLPNAAAAAATASSLLGQAGLTGMGAFPAAMSSFSGNDLLAITSALNTLASYGYNTNTLGLGLNPAAASGVLAAVAASANPAAAAAANLLASYASDASSSAGHPATGLGGFSLGSLAAATGASNGYLNASSPLMASSLLATEKLADGAKDVVEIAVPENLVGAILGKGGKTLVEYQELTGARIQISKKGEFIPGTRNRKVTITGSPAATQAAQYLISQRITYEQGVRATNPQKAKANPLLLHLYAQHTDTGTHSWRAISSAKRQYRDKVESHYKGSNIRSMWAGLKTLTDYKKKISSAEAAEAQHGLKDTLQLLQVHHREDPDWLHHRLVQQLHRPQALNRKALQRVVKAAQHITRTELPSMEDLYTQRCRKKATKIIKDPSHPATECSACCCLADGSKQHSSPNHQAQGSFIPQAIRLLNCVHNTTTSLNNPPLLLHVPPHFPLNSSVCSYESEANFRVVSLQRRSGRVDGAKHPADNFTKCCFFTVNIPVDLNIDPGQFVPSEPVPPRRPAVYAEQHESEEEKQFRRVFQQLAGDDMEVSPPELMNILNRIISKRGDLKTDGFSIESCRSMVAVMDGVYKTYDADGSGAISADELPNAFRAAGFPLNDQLFNMIIRRYSDENGNMDFDNYIGCLVRLDAMC</sequence>
<comment type="caution">
    <text evidence="1">The sequence shown here is derived from an EMBL/GenBank/DDBJ whole genome shotgun (WGS) entry which is preliminary data.</text>
</comment>